<dbReference type="PANTHER" id="PTHR39168">
    <property type="entry name" value="TRANSCRIPTIONAL REGULATOR-RELATED"/>
    <property type="match status" value="1"/>
</dbReference>
<dbReference type="InterPro" id="IPR011991">
    <property type="entry name" value="ArsR-like_HTH"/>
</dbReference>
<dbReference type="OrthoDB" id="9797716at2"/>
<dbReference type="Pfam" id="PF01022">
    <property type="entry name" value="HTH_5"/>
    <property type="match status" value="1"/>
</dbReference>
<dbReference type="InterPro" id="IPR052543">
    <property type="entry name" value="HTH_Metal-responsive_Reg"/>
</dbReference>
<organism evidence="2 3">
    <name type="scientific">Vibrio aerogenes CECT 7868</name>
    <dbReference type="NCBI Taxonomy" id="1216006"/>
    <lineage>
        <taxon>Bacteria</taxon>
        <taxon>Pseudomonadati</taxon>
        <taxon>Pseudomonadota</taxon>
        <taxon>Gammaproteobacteria</taxon>
        <taxon>Vibrionales</taxon>
        <taxon>Vibrionaceae</taxon>
        <taxon>Vibrio</taxon>
    </lineage>
</organism>
<dbReference type="CDD" id="cd00090">
    <property type="entry name" value="HTH_ARSR"/>
    <property type="match status" value="1"/>
</dbReference>
<dbReference type="SUPFAM" id="SSF46785">
    <property type="entry name" value="Winged helix' DNA-binding domain"/>
    <property type="match status" value="1"/>
</dbReference>
<dbReference type="AlphaFoldDB" id="A0A1M5ZS82"/>
<dbReference type="InterPro" id="IPR036388">
    <property type="entry name" value="WH-like_DNA-bd_sf"/>
</dbReference>
<proteinExistence type="predicted"/>
<evidence type="ECO:0000259" key="1">
    <source>
        <dbReference type="PROSITE" id="PS50987"/>
    </source>
</evidence>
<protein>
    <submittedName>
        <fullName evidence="2">Helix-turn-helix domain protein</fullName>
    </submittedName>
</protein>
<dbReference type="GO" id="GO:0003700">
    <property type="term" value="F:DNA-binding transcription factor activity"/>
    <property type="evidence" value="ECO:0007669"/>
    <property type="project" value="InterPro"/>
</dbReference>
<sequence length="214" mass="23806">MAALAAAMSDISRMKILCALMDGRAWTATELSAVADIAPSTTSGHLSRLQKEKLITCLSQGRHRYFRLYSASIAALLETMMGISFGAIQAPKSRVPAELQQARTCYDHLAGEVAVKIYDYLLKHKWITSLGDALTSKGKAQFARLGIPTDNKTKRKKCSACLDWSERKFHLGGYAGAALFQCFEENKWIERVPGYREVRITKSGQAAFKKYFDL</sequence>
<dbReference type="GO" id="GO:0003677">
    <property type="term" value="F:DNA binding"/>
    <property type="evidence" value="ECO:0007669"/>
    <property type="project" value="TreeGrafter"/>
</dbReference>
<evidence type="ECO:0000313" key="3">
    <source>
        <dbReference type="Proteomes" id="UP000184608"/>
    </source>
</evidence>
<reference evidence="2 3" key="1">
    <citation type="submission" date="2016-11" db="EMBL/GenBank/DDBJ databases">
        <authorList>
            <person name="Jaros S."/>
            <person name="Januszkiewicz K."/>
            <person name="Wedrychowicz H."/>
        </authorList>
    </citation>
    <scope>NUCLEOTIDE SEQUENCE [LARGE SCALE GENOMIC DNA]</scope>
    <source>
        <strain evidence="2 3">CECT 7868</strain>
    </source>
</reference>
<keyword evidence="3" id="KW-1185">Reference proteome</keyword>
<dbReference type="InterPro" id="IPR001845">
    <property type="entry name" value="HTH_ArsR_DNA-bd_dom"/>
</dbReference>
<dbReference type="GO" id="GO:0032791">
    <property type="term" value="F:lead ion binding"/>
    <property type="evidence" value="ECO:0007669"/>
    <property type="project" value="TreeGrafter"/>
</dbReference>
<dbReference type="GO" id="GO:0097063">
    <property type="term" value="F:cadmium ion sensor activity"/>
    <property type="evidence" value="ECO:0007669"/>
    <property type="project" value="TreeGrafter"/>
</dbReference>
<dbReference type="GO" id="GO:0010288">
    <property type="term" value="P:response to lead ion"/>
    <property type="evidence" value="ECO:0007669"/>
    <property type="project" value="TreeGrafter"/>
</dbReference>
<dbReference type="EMBL" id="FQXZ01000036">
    <property type="protein sequence ID" value="SHI27018.1"/>
    <property type="molecule type" value="Genomic_DNA"/>
</dbReference>
<dbReference type="GO" id="GO:0046686">
    <property type="term" value="P:response to cadmium ion"/>
    <property type="evidence" value="ECO:0007669"/>
    <property type="project" value="TreeGrafter"/>
</dbReference>
<evidence type="ECO:0000313" key="2">
    <source>
        <dbReference type="EMBL" id="SHI27018.1"/>
    </source>
</evidence>
<dbReference type="STRING" id="1216006.VA7868_03125"/>
<dbReference type="SMART" id="SM00418">
    <property type="entry name" value="HTH_ARSR"/>
    <property type="match status" value="1"/>
</dbReference>
<name>A0A1M5ZS82_9VIBR</name>
<dbReference type="InterPro" id="IPR036390">
    <property type="entry name" value="WH_DNA-bd_sf"/>
</dbReference>
<dbReference type="PROSITE" id="PS50987">
    <property type="entry name" value="HTH_ARSR_2"/>
    <property type="match status" value="1"/>
</dbReference>
<gene>
    <name evidence="2" type="ORF">VA7868_03125</name>
</gene>
<dbReference type="PANTHER" id="PTHR39168:SF1">
    <property type="entry name" value="TRANSCRIPTIONAL REGULATORY PROTEIN"/>
    <property type="match status" value="1"/>
</dbReference>
<accession>A0A1M5ZS82</accession>
<feature type="domain" description="HTH arsR-type" evidence="1">
    <location>
        <begin position="1"/>
        <end position="88"/>
    </location>
</feature>
<dbReference type="Proteomes" id="UP000184608">
    <property type="component" value="Unassembled WGS sequence"/>
</dbReference>
<dbReference type="Gene3D" id="1.10.10.10">
    <property type="entry name" value="Winged helix-like DNA-binding domain superfamily/Winged helix DNA-binding domain"/>
    <property type="match status" value="1"/>
</dbReference>